<reference evidence="2" key="1">
    <citation type="journal article" date="2013" name="Nat. Genet.">
        <title>The duck genome and transcriptome provide insight into an avian influenza virus reservoir species.</title>
        <authorList>
            <person name="Huang Y."/>
            <person name="Li Y."/>
            <person name="Burt D.W."/>
            <person name="Chen H."/>
            <person name="Zhang Y."/>
            <person name="Qian W."/>
            <person name="Kim H."/>
            <person name="Gan S."/>
            <person name="Zhao Y."/>
            <person name="Li J."/>
            <person name="Yi K."/>
            <person name="Feng H."/>
            <person name="Zhu P."/>
            <person name="Li B."/>
            <person name="Liu Q."/>
            <person name="Fairley S."/>
            <person name="Magor K.E."/>
            <person name="Du Z."/>
            <person name="Hu X."/>
            <person name="Goodman L."/>
            <person name="Tafer H."/>
            <person name="Vignal A."/>
            <person name="Lee T."/>
            <person name="Kim K.W."/>
            <person name="Sheng Z."/>
            <person name="An Y."/>
            <person name="Searle S."/>
            <person name="Herrero J."/>
            <person name="Groenen M.A."/>
            <person name="Crooijmans R.P."/>
            <person name="Faraut T."/>
            <person name="Cai Q."/>
            <person name="Webster R.G."/>
            <person name="Aldridge J.R."/>
            <person name="Warren W.C."/>
            <person name="Bartschat S."/>
            <person name="Kehr S."/>
            <person name="Marz M."/>
            <person name="Stadler P.F."/>
            <person name="Smith J."/>
            <person name="Kraus R.H."/>
            <person name="Zhao Y."/>
            <person name="Ren L."/>
            <person name="Fei J."/>
            <person name="Morisson M."/>
            <person name="Kaiser P."/>
            <person name="Griffin D.K."/>
            <person name="Rao M."/>
            <person name="Pitel F."/>
            <person name="Wang J."/>
            <person name="Li N."/>
        </authorList>
    </citation>
    <scope>NUCLEOTIDE SEQUENCE [LARGE SCALE GENOMIC DNA]</scope>
</reference>
<accession>R0LBJ6</accession>
<evidence type="ECO:0000313" key="1">
    <source>
        <dbReference type="EMBL" id="EOA98814.1"/>
    </source>
</evidence>
<organism evidence="1 2">
    <name type="scientific">Anas platyrhynchos</name>
    <name type="common">Mallard</name>
    <name type="synonym">Anas boschas</name>
    <dbReference type="NCBI Taxonomy" id="8839"/>
    <lineage>
        <taxon>Eukaryota</taxon>
        <taxon>Metazoa</taxon>
        <taxon>Chordata</taxon>
        <taxon>Craniata</taxon>
        <taxon>Vertebrata</taxon>
        <taxon>Euteleostomi</taxon>
        <taxon>Archelosauria</taxon>
        <taxon>Archosauria</taxon>
        <taxon>Dinosauria</taxon>
        <taxon>Saurischia</taxon>
        <taxon>Theropoda</taxon>
        <taxon>Coelurosauria</taxon>
        <taxon>Aves</taxon>
        <taxon>Neognathae</taxon>
        <taxon>Galloanserae</taxon>
        <taxon>Anseriformes</taxon>
        <taxon>Anatidae</taxon>
        <taxon>Anatinae</taxon>
        <taxon>Anas</taxon>
    </lineage>
</organism>
<evidence type="ECO:0000313" key="2">
    <source>
        <dbReference type="Proteomes" id="UP000296049"/>
    </source>
</evidence>
<gene>
    <name evidence="1" type="ORF">Anapl_17728</name>
</gene>
<dbReference type="AlphaFoldDB" id="R0LBJ6"/>
<dbReference type="EMBL" id="KB743426">
    <property type="protein sequence ID" value="EOA98814.1"/>
    <property type="molecule type" value="Genomic_DNA"/>
</dbReference>
<proteinExistence type="predicted"/>
<sequence length="291" mass="31682">MGSIPKEPDVLSEQRLIVCSVIADETEDYLQNESKVLFQLSLNSVICHSNGSRRTGPMKLYLTATKAIEITQAASPDASLSSIFLTFEQKVNQGVVPATPFATKALEAIDPSLCSGPMPIYPSIECYPYLPLHNTCCQSLCNDSQRPTWTLADHIFIPNAEGKSTPFQLAAGRFQPELGALGQVNLQQQQLEQTPRLSEALQDSPITEFPSSYCCQHSRTSQEPKQVFGSGPQSIENKGDEGHWIWCPVAAGLSGEGESSTSSSVPAPSGLHGELRKAFEASVAMWRKDKH</sequence>
<protein>
    <submittedName>
        <fullName evidence="1">Uncharacterized protein</fullName>
    </submittedName>
</protein>
<dbReference type="Proteomes" id="UP000296049">
    <property type="component" value="Unassembled WGS sequence"/>
</dbReference>
<name>R0LBJ6_ANAPL</name>
<keyword evidence="2" id="KW-1185">Reference proteome</keyword>